<proteinExistence type="predicted"/>
<dbReference type="InterPro" id="IPR005828">
    <property type="entry name" value="MFS_sugar_transport-like"/>
</dbReference>
<keyword evidence="2 6" id="KW-0812">Transmembrane</keyword>
<feature type="compositionally biased region" description="Polar residues" evidence="5">
    <location>
        <begin position="529"/>
        <end position="540"/>
    </location>
</feature>
<reference evidence="8" key="1">
    <citation type="submission" date="2014-11" db="EMBL/GenBank/DDBJ databases">
        <authorList>
            <person name="Otto D Thomas"/>
            <person name="Naeem Raeece"/>
        </authorList>
    </citation>
    <scope>NUCLEOTIDE SEQUENCE</scope>
</reference>
<dbReference type="InterPro" id="IPR036259">
    <property type="entry name" value="MFS_trans_sf"/>
</dbReference>
<dbReference type="GO" id="GO:0046943">
    <property type="term" value="F:carboxylic acid transmembrane transporter activity"/>
    <property type="evidence" value="ECO:0007669"/>
    <property type="project" value="TreeGrafter"/>
</dbReference>
<organism evidence="8">
    <name type="scientific">Chromera velia CCMP2878</name>
    <dbReference type="NCBI Taxonomy" id="1169474"/>
    <lineage>
        <taxon>Eukaryota</taxon>
        <taxon>Sar</taxon>
        <taxon>Alveolata</taxon>
        <taxon>Colpodellida</taxon>
        <taxon>Chromeraceae</taxon>
        <taxon>Chromera</taxon>
    </lineage>
</organism>
<dbReference type="Pfam" id="PF00083">
    <property type="entry name" value="Sugar_tr"/>
    <property type="match status" value="1"/>
</dbReference>
<feature type="transmembrane region" description="Helical" evidence="6">
    <location>
        <begin position="212"/>
        <end position="233"/>
    </location>
</feature>
<dbReference type="EMBL" id="CDMZ01001876">
    <property type="protein sequence ID" value="CEM38728.1"/>
    <property type="molecule type" value="Genomic_DNA"/>
</dbReference>
<dbReference type="GO" id="GO:0005886">
    <property type="term" value="C:plasma membrane"/>
    <property type="evidence" value="ECO:0007669"/>
    <property type="project" value="TreeGrafter"/>
</dbReference>
<evidence type="ECO:0000256" key="6">
    <source>
        <dbReference type="SAM" id="Phobius"/>
    </source>
</evidence>
<feature type="transmembrane region" description="Helical" evidence="6">
    <location>
        <begin position="403"/>
        <end position="427"/>
    </location>
</feature>
<dbReference type="PROSITE" id="PS50850">
    <property type="entry name" value="MFS"/>
    <property type="match status" value="1"/>
</dbReference>
<dbReference type="AlphaFoldDB" id="A0A0G4H4L2"/>
<evidence type="ECO:0000256" key="2">
    <source>
        <dbReference type="ARBA" id="ARBA00022692"/>
    </source>
</evidence>
<evidence type="ECO:0000256" key="4">
    <source>
        <dbReference type="ARBA" id="ARBA00023136"/>
    </source>
</evidence>
<feature type="transmembrane region" description="Helical" evidence="6">
    <location>
        <begin position="179"/>
        <end position="206"/>
    </location>
</feature>
<accession>A0A0G4H4L2</accession>
<name>A0A0G4H4L2_9ALVE</name>
<dbReference type="PANTHER" id="PTHR23508:SF10">
    <property type="entry name" value="CARBOXYLIC ACID TRANSPORTER PROTEIN HOMOLOG"/>
    <property type="match status" value="1"/>
</dbReference>
<feature type="transmembrane region" description="Helical" evidence="6">
    <location>
        <begin position="342"/>
        <end position="362"/>
    </location>
</feature>
<dbReference type="SUPFAM" id="SSF103473">
    <property type="entry name" value="MFS general substrate transporter"/>
    <property type="match status" value="1"/>
</dbReference>
<keyword evidence="3 6" id="KW-1133">Transmembrane helix</keyword>
<feature type="transmembrane region" description="Helical" evidence="6">
    <location>
        <begin position="311"/>
        <end position="330"/>
    </location>
</feature>
<feature type="transmembrane region" description="Helical" evidence="6">
    <location>
        <begin position="139"/>
        <end position="158"/>
    </location>
</feature>
<gene>
    <name evidence="8" type="ORF">Cvel_846</name>
</gene>
<protein>
    <recommendedName>
        <fullName evidence="7">Major facilitator superfamily (MFS) profile domain-containing protein</fullName>
    </recommendedName>
</protein>
<feature type="region of interest" description="Disordered" evidence="5">
    <location>
        <begin position="504"/>
        <end position="540"/>
    </location>
</feature>
<dbReference type="VEuPathDB" id="CryptoDB:Cvel_846"/>
<dbReference type="InterPro" id="IPR020846">
    <property type="entry name" value="MFS_dom"/>
</dbReference>
<dbReference type="Gene3D" id="1.20.1250.20">
    <property type="entry name" value="MFS general substrate transporter like domains"/>
    <property type="match status" value="1"/>
</dbReference>
<sequence>METATAPTVSAQEARELRDLEAEGGKDTPKSVPCDLECPQGGHISFSKVAVSGLGFLADAYDLFVVNLVMEFIAEEYGDGSSAERQLMSSSILWASIFGQLSFGYLADVFGRKVMFVTTVMLITIGALLSAFYFDQIGISVYVWVPAFRVVMGIGIGGEYPLSASVSSECVGPSKKGRMLSLVFSAQGVGAILSTMVFLLCILAGASVGFTWRFALAFGTVPTIIAVGLRLVMEEPQEFAEAKKKQKVKSGNGNVGEFSAGCWNTLRAYKWPLVGTAGCWFLLDVSFYGNTLFSGEISSVLGHDPTLRTKTVNSVIIAALSIPGYLVTVATINRIRRKTLQLCGFAALAIVFALLAGLFDILTSHPAAFLLLYALTFFFSNFGPNATTYIIPGEFYPPRVKATLHGMSAASGKLGAAVGAVIFAPFVDQSLGVEKERENVRWIMTACAGVAALGAVWTFLFIPSYTAASLPALRDSYLELNTKSSIVCEASVCHPDLMIAAEGDAPPVSRGVTEDRGEEEGEVRGTSGNGEIQSTVAVSV</sequence>
<dbReference type="PANTHER" id="PTHR23508">
    <property type="entry name" value="CARBOXYLIC ACID TRANSPORTER PROTEIN HOMOLOG"/>
    <property type="match status" value="1"/>
</dbReference>
<feature type="transmembrane region" description="Helical" evidence="6">
    <location>
        <begin position="439"/>
        <end position="462"/>
    </location>
</feature>
<feature type="transmembrane region" description="Helical" evidence="6">
    <location>
        <begin position="87"/>
        <end position="107"/>
    </location>
</feature>
<dbReference type="PhylomeDB" id="A0A0G4H4L2"/>
<keyword evidence="4 6" id="KW-0472">Membrane</keyword>
<comment type="subcellular location">
    <subcellularLocation>
        <location evidence="1">Membrane</location>
        <topology evidence="1">Multi-pass membrane protein</topology>
    </subcellularLocation>
</comment>
<feature type="transmembrane region" description="Helical" evidence="6">
    <location>
        <begin position="368"/>
        <end position="391"/>
    </location>
</feature>
<evidence type="ECO:0000256" key="3">
    <source>
        <dbReference type="ARBA" id="ARBA00022989"/>
    </source>
</evidence>
<evidence type="ECO:0000256" key="5">
    <source>
        <dbReference type="SAM" id="MobiDB-lite"/>
    </source>
</evidence>
<feature type="transmembrane region" description="Helical" evidence="6">
    <location>
        <begin position="114"/>
        <end position="133"/>
    </location>
</feature>
<evidence type="ECO:0000259" key="7">
    <source>
        <dbReference type="PROSITE" id="PS50850"/>
    </source>
</evidence>
<feature type="domain" description="Major facilitator superfamily (MFS) profile" evidence="7">
    <location>
        <begin position="48"/>
        <end position="466"/>
    </location>
</feature>
<evidence type="ECO:0000313" key="8">
    <source>
        <dbReference type="EMBL" id="CEM38728.1"/>
    </source>
</evidence>
<evidence type="ECO:0000256" key="1">
    <source>
        <dbReference type="ARBA" id="ARBA00004141"/>
    </source>
</evidence>